<dbReference type="Proteomes" id="UP000319627">
    <property type="component" value="Unassembled WGS sequence"/>
</dbReference>
<name>A0A562HYS6_9GAMM</name>
<dbReference type="SUPFAM" id="SSF88723">
    <property type="entry name" value="PIN domain-like"/>
    <property type="match status" value="1"/>
</dbReference>
<organism evidence="2 3">
    <name type="scientific">Azomonas agilis</name>
    <dbReference type="NCBI Taxonomy" id="116849"/>
    <lineage>
        <taxon>Bacteria</taxon>
        <taxon>Pseudomonadati</taxon>
        <taxon>Pseudomonadota</taxon>
        <taxon>Gammaproteobacteria</taxon>
        <taxon>Pseudomonadales</taxon>
        <taxon>Pseudomonadaceae</taxon>
        <taxon>Azomonas</taxon>
    </lineage>
</organism>
<comment type="caution">
    <text evidence="2">The sequence shown here is derived from an EMBL/GenBank/DDBJ whole genome shotgun (WGS) entry which is preliminary data.</text>
</comment>
<dbReference type="InterPro" id="IPR002716">
    <property type="entry name" value="PIN_dom"/>
</dbReference>
<dbReference type="InterPro" id="IPR041705">
    <property type="entry name" value="PIN_Sll0205"/>
</dbReference>
<dbReference type="RefSeq" id="WP_144573332.1">
    <property type="nucleotide sequence ID" value="NZ_VLKG01000018.1"/>
</dbReference>
<dbReference type="InterPro" id="IPR029060">
    <property type="entry name" value="PIN-like_dom_sf"/>
</dbReference>
<evidence type="ECO:0000313" key="2">
    <source>
        <dbReference type="EMBL" id="TWH63822.1"/>
    </source>
</evidence>
<dbReference type="PANTHER" id="PTHR36173">
    <property type="entry name" value="RIBONUCLEASE VAPC16-RELATED"/>
    <property type="match status" value="1"/>
</dbReference>
<dbReference type="Gene3D" id="3.40.50.1010">
    <property type="entry name" value="5'-nuclease"/>
    <property type="match status" value="1"/>
</dbReference>
<evidence type="ECO:0000259" key="1">
    <source>
        <dbReference type="Pfam" id="PF01850"/>
    </source>
</evidence>
<dbReference type="AlphaFoldDB" id="A0A562HYS6"/>
<dbReference type="Pfam" id="PF01850">
    <property type="entry name" value="PIN"/>
    <property type="match status" value="1"/>
</dbReference>
<sequence length="126" mass="14181">MRLLIDTHILIWILIDDPKLTPKARKLLDKADEIYVSTASFWEMAIKQNLGKLDLQLEQVIEECQNLGIQELPVTAEHTLALLGLEPLHKDPFDRLLVAVAKAEPMRLITADAKVAAYTEELAVLV</sequence>
<accession>A0A562HYS6</accession>
<gene>
    <name evidence="2" type="ORF">LX59_03073</name>
</gene>
<evidence type="ECO:0000313" key="3">
    <source>
        <dbReference type="Proteomes" id="UP000319627"/>
    </source>
</evidence>
<keyword evidence="3" id="KW-1185">Reference proteome</keyword>
<dbReference type="EMBL" id="VLKG01000018">
    <property type="protein sequence ID" value="TWH63822.1"/>
    <property type="molecule type" value="Genomic_DNA"/>
</dbReference>
<proteinExistence type="predicted"/>
<dbReference type="CDD" id="cd09872">
    <property type="entry name" value="PIN_Sll0205-like"/>
    <property type="match status" value="1"/>
</dbReference>
<dbReference type="PANTHER" id="PTHR36173:SF2">
    <property type="entry name" value="RIBONUCLEASE VAPC16"/>
    <property type="match status" value="1"/>
</dbReference>
<feature type="domain" description="PIN" evidence="1">
    <location>
        <begin position="4"/>
        <end position="117"/>
    </location>
</feature>
<dbReference type="InterPro" id="IPR052919">
    <property type="entry name" value="TA_system_RNase"/>
</dbReference>
<protein>
    <submittedName>
        <fullName evidence="2">PIN domain nuclease of toxin-antitoxin system</fullName>
    </submittedName>
</protein>
<dbReference type="OrthoDB" id="9798990at2"/>
<reference evidence="2 3" key="1">
    <citation type="submission" date="2019-07" db="EMBL/GenBank/DDBJ databases">
        <title>Genomic Encyclopedia of Type Strains, Phase I: the one thousand microbial genomes (KMG-I) project.</title>
        <authorList>
            <person name="Kyrpides N."/>
        </authorList>
    </citation>
    <scope>NUCLEOTIDE SEQUENCE [LARGE SCALE GENOMIC DNA]</scope>
    <source>
        <strain evidence="2 3">DSM 375</strain>
    </source>
</reference>